<comment type="caution">
    <text evidence="1">The sequence shown here is derived from an EMBL/GenBank/DDBJ whole genome shotgun (WGS) entry which is preliminary data.</text>
</comment>
<feature type="non-terminal residue" evidence="1">
    <location>
        <position position="39"/>
    </location>
</feature>
<gene>
    <name evidence="1" type="ORF">Gogos_006202</name>
</gene>
<protein>
    <submittedName>
        <fullName evidence="1">Uncharacterized protein</fullName>
    </submittedName>
</protein>
<evidence type="ECO:0000313" key="2">
    <source>
        <dbReference type="Proteomes" id="UP000593579"/>
    </source>
</evidence>
<dbReference type="Proteomes" id="UP000593579">
    <property type="component" value="Unassembled WGS sequence"/>
</dbReference>
<organism evidence="1 2">
    <name type="scientific">Gossypium gossypioides</name>
    <name type="common">Mexican cotton</name>
    <name type="synonym">Selera gossypioides</name>
    <dbReference type="NCBI Taxonomy" id="34282"/>
    <lineage>
        <taxon>Eukaryota</taxon>
        <taxon>Viridiplantae</taxon>
        <taxon>Streptophyta</taxon>
        <taxon>Embryophyta</taxon>
        <taxon>Tracheophyta</taxon>
        <taxon>Spermatophyta</taxon>
        <taxon>Magnoliopsida</taxon>
        <taxon>eudicotyledons</taxon>
        <taxon>Gunneridae</taxon>
        <taxon>Pentapetalae</taxon>
        <taxon>rosids</taxon>
        <taxon>malvids</taxon>
        <taxon>Malvales</taxon>
        <taxon>Malvaceae</taxon>
        <taxon>Malvoideae</taxon>
        <taxon>Gossypium</taxon>
    </lineage>
</organism>
<keyword evidence="2" id="KW-1185">Reference proteome</keyword>
<proteinExistence type="predicted"/>
<reference evidence="1 2" key="1">
    <citation type="journal article" date="2019" name="Genome Biol. Evol.">
        <title>Insights into the evolution of the New World diploid cottons (Gossypium, subgenus Houzingenia) based on genome sequencing.</title>
        <authorList>
            <person name="Grover C.E."/>
            <person name="Arick M.A. 2nd"/>
            <person name="Thrash A."/>
            <person name="Conover J.L."/>
            <person name="Sanders W.S."/>
            <person name="Peterson D.G."/>
            <person name="Frelichowski J.E."/>
            <person name="Scheffler J.A."/>
            <person name="Scheffler B.E."/>
            <person name="Wendel J.F."/>
        </authorList>
    </citation>
    <scope>NUCLEOTIDE SEQUENCE [LARGE SCALE GENOMIC DNA]</scope>
    <source>
        <strain evidence="1">5</strain>
        <tissue evidence="1">Leaf</tissue>
    </source>
</reference>
<accession>A0A7J9C5L1</accession>
<evidence type="ECO:0000313" key="1">
    <source>
        <dbReference type="EMBL" id="MBA0743535.1"/>
    </source>
</evidence>
<dbReference type="AlphaFoldDB" id="A0A7J9C5L1"/>
<name>A0A7J9C5L1_GOSGO</name>
<dbReference type="EMBL" id="JABEZY010000008">
    <property type="protein sequence ID" value="MBA0743535.1"/>
    <property type="molecule type" value="Genomic_DNA"/>
</dbReference>
<sequence length="39" mass="4335">MEMYMEGAISFFAEMSNGQEIQQGAGARLSWGEGFSTER</sequence>